<comment type="caution">
    <text evidence="2">The sequence shown here is derived from an EMBL/GenBank/DDBJ whole genome shotgun (WGS) entry which is preliminary data.</text>
</comment>
<feature type="region of interest" description="Disordered" evidence="1">
    <location>
        <begin position="1"/>
        <end position="73"/>
    </location>
</feature>
<dbReference type="Proteomes" id="UP000193144">
    <property type="component" value="Unassembled WGS sequence"/>
</dbReference>
<sequence>MSTNPSHQDKMAGLAKEDQAINESPEDISHSAQGHKANISNPNTSEKSKENSKQALQELGGERAFYGKQGQGE</sequence>
<gene>
    <name evidence="2" type="ORF">BCR34DRAFT_489581</name>
</gene>
<reference evidence="2 3" key="1">
    <citation type="submission" date="2016-07" db="EMBL/GenBank/DDBJ databases">
        <title>Pervasive Adenine N6-methylation of Active Genes in Fungi.</title>
        <authorList>
            <consortium name="DOE Joint Genome Institute"/>
            <person name="Mondo S.J."/>
            <person name="Dannebaum R.O."/>
            <person name="Kuo R.C."/>
            <person name="Labutti K."/>
            <person name="Haridas S."/>
            <person name="Kuo A."/>
            <person name="Salamov A."/>
            <person name="Ahrendt S.R."/>
            <person name="Lipzen A."/>
            <person name="Sullivan W."/>
            <person name="Andreopoulos W.B."/>
            <person name="Clum A."/>
            <person name="Lindquist E."/>
            <person name="Daum C."/>
            <person name="Ramamoorthy G.K."/>
            <person name="Gryganskyi A."/>
            <person name="Culley D."/>
            <person name="Magnuson J.K."/>
            <person name="James T.Y."/>
            <person name="O'Malley M.A."/>
            <person name="Stajich J.E."/>
            <person name="Spatafora J.W."/>
            <person name="Visel A."/>
            <person name="Grigoriev I.V."/>
        </authorList>
    </citation>
    <scope>NUCLEOTIDE SEQUENCE [LARGE SCALE GENOMIC DNA]</scope>
    <source>
        <strain evidence="2 3">CBS 115471</strain>
    </source>
</reference>
<keyword evidence="3" id="KW-1185">Reference proteome</keyword>
<dbReference type="OrthoDB" id="5419162at2759"/>
<accession>A0A1Y1ZBC0</accession>
<dbReference type="InterPro" id="IPR018824">
    <property type="entry name" value="Conidiation-specific_6"/>
</dbReference>
<dbReference type="AlphaFoldDB" id="A0A1Y1ZBC0"/>
<feature type="compositionally biased region" description="Basic and acidic residues" evidence="1">
    <location>
        <begin position="7"/>
        <end position="19"/>
    </location>
</feature>
<name>A0A1Y1ZBC0_9PLEO</name>
<evidence type="ECO:0000313" key="2">
    <source>
        <dbReference type="EMBL" id="ORY07277.1"/>
    </source>
</evidence>
<dbReference type="EMBL" id="MCFA01000110">
    <property type="protein sequence ID" value="ORY07277.1"/>
    <property type="molecule type" value="Genomic_DNA"/>
</dbReference>
<evidence type="ECO:0000313" key="3">
    <source>
        <dbReference type="Proteomes" id="UP000193144"/>
    </source>
</evidence>
<protein>
    <recommendedName>
        <fullName evidence="4">Conidiation protein 6-domain-containing protein</fullName>
    </recommendedName>
</protein>
<evidence type="ECO:0008006" key="4">
    <source>
        <dbReference type="Google" id="ProtNLM"/>
    </source>
</evidence>
<organism evidence="2 3">
    <name type="scientific">Clohesyomyces aquaticus</name>
    <dbReference type="NCBI Taxonomy" id="1231657"/>
    <lineage>
        <taxon>Eukaryota</taxon>
        <taxon>Fungi</taxon>
        <taxon>Dikarya</taxon>
        <taxon>Ascomycota</taxon>
        <taxon>Pezizomycotina</taxon>
        <taxon>Dothideomycetes</taxon>
        <taxon>Pleosporomycetidae</taxon>
        <taxon>Pleosporales</taxon>
        <taxon>Lindgomycetaceae</taxon>
        <taxon>Clohesyomyces</taxon>
    </lineage>
</organism>
<dbReference type="Pfam" id="PF10346">
    <property type="entry name" value="Con-6"/>
    <property type="match status" value="1"/>
</dbReference>
<evidence type="ECO:0000256" key="1">
    <source>
        <dbReference type="SAM" id="MobiDB-lite"/>
    </source>
</evidence>
<proteinExistence type="predicted"/>